<feature type="region of interest" description="Disordered" evidence="1">
    <location>
        <begin position="1"/>
        <end position="28"/>
    </location>
</feature>
<keyword evidence="3" id="KW-1185">Reference proteome</keyword>
<feature type="compositionally biased region" description="Basic and acidic residues" evidence="1">
    <location>
        <begin position="1"/>
        <end position="11"/>
    </location>
</feature>
<reference evidence="3" key="1">
    <citation type="submission" date="2014-09" db="EMBL/GenBank/DDBJ databases">
        <authorList>
            <person name="Mudge J."/>
            <person name="Ramaraj T."/>
            <person name="Lindquist I.E."/>
            <person name="Bharti A.K."/>
            <person name="Sundararajan A."/>
            <person name="Cameron C.T."/>
            <person name="Woodward J.E."/>
            <person name="May G.D."/>
            <person name="Brubaker C."/>
            <person name="Broadhvest J."/>
            <person name="Wilkins T.A."/>
        </authorList>
    </citation>
    <scope>NUCLEOTIDE SEQUENCE</scope>
    <source>
        <strain evidence="3">cv. AKA8401</strain>
    </source>
</reference>
<organism evidence="2 3">
    <name type="scientific">Gossypium arboreum</name>
    <name type="common">Tree cotton</name>
    <name type="synonym">Gossypium nanking</name>
    <dbReference type="NCBI Taxonomy" id="29729"/>
    <lineage>
        <taxon>Eukaryota</taxon>
        <taxon>Viridiplantae</taxon>
        <taxon>Streptophyta</taxon>
        <taxon>Embryophyta</taxon>
        <taxon>Tracheophyta</taxon>
        <taxon>Spermatophyta</taxon>
        <taxon>Magnoliopsida</taxon>
        <taxon>eudicotyledons</taxon>
        <taxon>Gunneridae</taxon>
        <taxon>Pentapetalae</taxon>
        <taxon>rosids</taxon>
        <taxon>malvids</taxon>
        <taxon>Malvales</taxon>
        <taxon>Malvaceae</taxon>
        <taxon>Malvoideae</taxon>
        <taxon>Gossypium</taxon>
    </lineage>
</organism>
<dbReference type="Proteomes" id="UP000032142">
    <property type="component" value="Unassembled WGS sequence"/>
</dbReference>
<evidence type="ECO:0000313" key="3">
    <source>
        <dbReference type="Proteomes" id="UP000032142"/>
    </source>
</evidence>
<accession>A0A0B0MEA6</accession>
<feature type="compositionally biased region" description="Basic residues" evidence="1">
    <location>
        <begin position="12"/>
        <end position="28"/>
    </location>
</feature>
<dbReference type="AlphaFoldDB" id="A0A0B0MEA6"/>
<evidence type="ECO:0000256" key="1">
    <source>
        <dbReference type="SAM" id="MobiDB-lite"/>
    </source>
</evidence>
<proteinExistence type="predicted"/>
<evidence type="ECO:0000313" key="2">
    <source>
        <dbReference type="EMBL" id="KHF97738.1"/>
    </source>
</evidence>
<dbReference type="EMBL" id="JRRC01015985">
    <property type="protein sequence ID" value="KHF97738.1"/>
    <property type="molecule type" value="Genomic_DNA"/>
</dbReference>
<name>A0A0B0MEA6_GOSAR</name>
<gene>
    <name evidence="2" type="ORF">F383_37194</name>
</gene>
<comment type="caution">
    <text evidence="2">The sequence shown here is derived from an EMBL/GenBank/DDBJ whole genome shotgun (WGS) entry which is preliminary data.</text>
</comment>
<sequence>MHPRRCGETAVRRKPLVKALRGKTPVKA</sequence>
<protein>
    <submittedName>
        <fullName evidence="2">Uncharacterized protein</fullName>
    </submittedName>
</protein>